<dbReference type="Pfam" id="PF14659">
    <property type="entry name" value="Phage_int_SAM_3"/>
    <property type="match status" value="1"/>
</dbReference>
<dbReference type="Pfam" id="PF00589">
    <property type="entry name" value="Phage_integrase"/>
    <property type="match status" value="1"/>
</dbReference>
<dbReference type="AlphaFoldDB" id="A0A9D2SE97"/>
<dbReference type="PANTHER" id="PTHR30349:SF41">
    <property type="entry name" value="INTEGRASE_RECOMBINASE PROTEIN MJ0367-RELATED"/>
    <property type="match status" value="1"/>
</dbReference>
<keyword evidence="4" id="KW-0238">DNA-binding</keyword>
<feature type="domain" description="Tyr recombinase" evidence="7">
    <location>
        <begin position="169"/>
        <end position="371"/>
    </location>
</feature>
<dbReference type="SUPFAM" id="SSF56349">
    <property type="entry name" value="DNA breaking-rejoining enzymes"/>
    <property type="match status" value="1"/>
</dbReference>
<dbReference type="Proteomes" id="UP000886883">
    <property type="component" value="Unassembled WGS sequence"/>
</dbReference>
<protein>
    <submittedName>
        <fullName evidence="8">Site-specific integrase</fullName>
    </submittedName>
</protein>
<dbReference type="Gene3D" id="1.10.443.10">
    <property type="entry name" value="Intergrase catalytic core"/>
    <property type="match status" value="1"/>
</dbReference>
<dbReference type="GO" id="GO:0006310">
    <property type="term" value="P:DNA recombination"/>
    <property type="evidence" value="ECO:0007669"/>
    <property type="project" value="UniProtKB-KW"/>
</dbReference>
<dbReference type="InterPro" id="IPR013762">
    <property type="entry name" value="Integrase-like_cat_sf"/>
</dbReference>
<dbReference type="CDD" id="cd01189">
    <property type="entry name" value="INT_ICEBs1_C_like"/>
    <property type="match status" value="1"/>
</dbReference>
<keyword evidence="5" id="KW-0233">DNA recombination</keyword>
<evidence type="ECO:0000256" key="2">
    <source>
        <dbReference type="ARBA" id="ARBA00008857"/>
    </source>
</evidence>
<evidence type="ECO:0000256" key="4">
    <source>
        <dbReference type="ARBA" id="ARBA00023125"/>
    </source>
</evidence>
<feature type="region of interest" description="Disordered" evidence="6">
    <location>
        <begin position="239"/>
        <end position="266"/>
    </location>
</feature>
<keyword evidence="3" id="KW-0229">DNA integration</keyword>
<proteinExistence type="inferred from homology"/>
<dbReference type="InterPro" id="IPR010998">
    <property type="entry name" value="Integrase_recombinase_N"/>
</dbReference>
<evidence type="ECO:0000313" key="8">
    <source>
        <dbReference type="EMBL" id="HJB91896.1"/>
    </source>
</evidence>
<comment type="caution">
    <text evidence="8">The sequence shown here is derived from an EMBL/GenBank/DDBJ whole genome shotgun (WGS) entry which is preliminary data.</text>
</comment>
<dbReference type="InterPro" id="IPR002104">
    <property type="entry name" value="Integrase_catalytic"/>
</dbReference>
<dbReference type="GO" id="GO:0003677">
    <property type="term" value="F:DNA binding"/>
    <property type="evidence" value="ECO:0007669"/>
    <property type="project" value="UniProtKB-KW"/>
</dbReference>
<dbReference type="InterPro" id="IPR050090">
    <property type="entry name" value="Tyrosine_recombinase_XerCD"/>
</dbReference>
<dbReference type="EMBL" id="DWXE01000040">
    <property type="protein sequence ID" value="HJB91896.1"/>
    <property type="molecule type" value="Genomic_DNA"/>
</dbReference>
<name>A0A9D2SE97_9FIRM</name>
<evidence type="ECO:0000256" key="6">
    <source>
        <dbReference type="SAM" id="MobiDB-lite"/>
    </source>
</evidence>
<comment type="similarity">
    <text evidence="2">Belongs to the 'phage' integrase family.</text>
</comment>
<evidence type="ECO:0000259" key="7">
    <source>
        <dbReference type="PROSITE" id="PS51898"/>
    </source>
</evidence>
<accession>A0A9D2SE97</accession>
<reference evidence="8" key="2">
    <citation type="submission" date="2021-04" db="EMBL/GenBank/DDBJ databases">
        <authorList>
            <person name="Gilroy R."/>
        </authorList>
    </citation>
    <scope>NUCLEOTIDE SEQUENCE</scope>
    <source>
        <strain evidence="8">USAMLcec3-2134</strain>
    </source>
</reference>
<organism evidence="8 9">
    <name type="scientific">Candidatus Eisenbergiella merdigallinarum</name>
    <dbReference type="NCBI Taxonomy" id="2838552"/>
    <lineage>
        <taxon>Bacteria</taxon>
        <taxon>Bacillati</taxon>
        <taxon>Bacillota</taxon>
        <taxon>Clostridia</taxon>
        <taxon>Lachnospirales</taxon>
        <taxon>Lachnospiraceae</taxon>
        <taxon>Eisenbergiella</taxon>
    </lineage>
</organism>
<sequence length="377" mass="43331">MAKTGSNIYKRKDGRYEGRIPKGESVRQQGYIYVYARTLRELRQKMEEARESRKQDGRFPQEDWEMEDAAGAWLEENRERWKPTTYAVYYRLVHGRILPALGKYRVVEITQPVFDCFEKELNGSSDGKSLSENYRKLICETVCRILDSAGKRTGLQLQIPRMPAGRREKGETELPDERELQRLEDYLTAHLEEDTCLGILLAACTGIRIGELCALQWGDIDLEGGFLRIRKNLQRVPVCDAPGPEEPGKSKTKISTQRPKTPRSQRTIPLPDGLLPLLRAHEKPEGEYLISGKKAPWAEVRTVQYRFSSILKKCGIRPFHFHLLRHAFASRCLDLGCDLKCLSEILGHSSVSTTMNLYIHPTMSRKKQMMNLACKFR</sequence>
<dbReference type="PROSITE" id="PS51898">
    <property type="entry name" value="TYR_RECOMBINASE"/>
    <property type="match status" value="1"/>
</dbReference>
<dbReference type="Gene3D" id="1.10.150.130">
    <property type="match status" value="1"/>
</dbReference>
<evidence type="ECO:0000256" key="1">
    <source>
        <dbReference type="ARBA" id="ARBA00003283"/>
    </source>
</evidence>
<dbReference type="PANTHER" id="PTHR30349">
    <property type="entry name" value="PHAGE INTEGRASE-RELATED"/>
    <property type="match status" value="1"/>
</dbReference>
<reference evidence="8" key="1">
    <citation type="journal article" date="2021" name="PeerJ">
        <title>Extensive microbial diversity within the chicken gut microbiome revealed by metagenomics and culture.</title>
        <authorList>
            <person name="Gilroy R."/>
            <person name="Ravi A."/>
            <person name="Getino M."/>
            <person name="Pursley I."/>
            <person name="Horton D.L."/>
            <person name="Alikhan N.F."/>
            <person name="Baker D."/>
            <person name="Gharbi K."/>
            <person name="Hall N."/>
            <person name="Watson M."/>
            <person name="Adriaenssens E.M."/>
            <person name="Foster-Nyarko E."/>
            <person name="Jarju S."/>
            <person name="Secka A."/>
            <person name="Antonio M."/>
            <person name="Oren A."/>
            <person name="Chaudhuri R.R."/>
            <person name="La Ragione R."/>
            <person name="Hildebrand F."/>
            <person name="Pallen M.J."/>
        </authorList>
    </citation>
    <scope>NUCLEOTIDE SEQUENCE</scope>
    <source>
        <strain evidence="8">USAMLcec3-2134</strain>
    </source>
</reference>
<evidence type="ECO:0000256" key="5">
    <source>
        <dbReference type="ARBA" id="ARBA00023172"/>
    </source>
</evidence>
<dbReference type="InterPro" id="IPR011010">
    <property type="entry name" value="DNA_brk_join_enz"/>
</dbReference>
<comment type="function">
    <text evidence="1">Site-specific tyrosine recombinase, which acts by catalyzing the cutting and rejoining of the recombining DNA molecules.</text>
</comment>
<dbReference type="InterPro" id="IPR004107">
    <property type="entry name" value="Integrase_SAM-like_N"/>
</dbReference>
<evidence type="ECO:0000313" key="9">
    <source>
        <dbReference type="Proteomes" id="UP000886883"/>
    </source>
</evidence>
<evidence type="ECO:0000256" key="3">
    <source>
        <dbReference type="ARBA" id="ARBA00022908"/>
    </source>
</evidence>
<gene>
    <name evidence="8" type="ORF">H9763_10610</name>
</gene>
<dbReference type="GO" id="GO:0015074">
    <property type="term" value="P:DNA integration"/>
    <property type="evidence" value="ECO:0007669"/>
    <property type="project" value="UniProtKB-KW"/>
</dbReference>
<feature type="compositionally biased region" description="Polar residues" evidence="6">
    <location>
        <begin position="253"/>
        <end position="266"/>
    </location>
</feature>